<accession>A0A0P5U7L5</accession>
<protein>
    <submittedName>
        <fullName evidence="1">Uncharacterized protein</fullName>
    </submittedName>
</protein>
<dbReference type="AlphaFoldDB" id="A0A0P5U7L5"/>
<name>A0A0P5U7L5_9CRUS</name>
<keyword evidence="2" id="KW-1185">Reference proteome</keyword>
<sequence>MGTISSPFLTFCVVCSFVTIVNFGWVVLAAPVSDRLQEMTAAIQPSFSQGLVDLSNLFDFVTNNDETDFNLNEDDNATLFIQNAIQSASKSLNETEAITDHHIHMYEVSLLSLSSDISAKESQLRNDTNELEILSIAMTKWQAEAEKLQKEVTELDNRARELEQKAHHTQHRIDKRVRNRWKWITASVLTVGLASPGLVIGEVERRIFERDRDAARSQAHEKLQLLRIAQSNLNDIAARQQTTVESINKTQTSLASAQTMLEQMRLQYTVLGSLGVQIRNVSTFLSLLNGELGVVHGQQQLMMLFTPLLESIDSLVTFLENNANMVVSLGDQEALTKIRQYLSENIIPRLEIDKKCGLNGESNNDTSIGQSELAVGLKTKHFQLDQQSNSELRGKLLNDSNVELEQLQVETEEILCQPLFLEDQLTINGTSSSTD</sequence>
<dbReference type="Proteomes" id="UP000076858">
    <property type="component" value="Unassembled WGS sequence"/>
</dbReference>
<proteinExistence type="predicted"/>
<comment type="caution">
    <text evidence="1">The sequence shown here is derived from an EMBL/GenBank/DDBJ whole genome shotgun (WGS) entry which is preliminary data.</text>
</comment>
<reference evidence="1 2" key="1">
    <citation type="submission" date="2016-03" db="EMBL/GenBank/DDBJ databases">
        <title>EvidentialGene: Evidence-directed Construction of Genes on Genomes.</title>
        <authorList>
            <person name="Gilbert D.G."/>
            <person name="Choi J.-H."/>
            <person name="Mockaitis K."/>
            <person name="Colbourne J."/>
            <person name="Pfrender M."/>
        </authorList>
    </citation>
    <scope>NUCLEOTIDE SEQUENCE [LARGE SCALE GENOMIC DNA]</scope>
    <source>
        <strain evidence="1 2">Xinb3</strain>
        <tissue evidence="1">Complete organism</tissue>
    </source>
</reference>
<evidence type="ECO:0000313" key="1">
    <source>
        <dbReference type="EMBL" id="KZS04472.1"/>
    </source>
</evidence>
<gene>
    <name evidence="1" type="ORF">APZ42_032778</name>
</gene>
<evidence type="ECO:0000313" key="2">
    <source>
        <dbReference type="Proteomes" id="UP000076858"/>
    </source>
</evidence>
<organism evidence="1 2">
    <name type="scientific">Daphnia magna</name>
    <dbReference type="NCBI Taxonomy" id="35525"/>
    <lineage>
        <taxon>Eukaryota</taxon>
        <taxon>Metazoa</taxon>
        <taxon>Ecdysozoa</taxon>
        <taxon>Arthropoda</taxon>
        <taxon>Crustacea</taxon>
        <taxon>Branchiopoda</taxon>
        <taxon>Diplostraca</taxon>
        <taxon>Cladocera</taxon>
        <taxon>Anomopoda</taxon>
        <taxon>Daphniidae</taxon>
        <taxon>Daphnia</taxon>
    </lineage>
</organism>
<dbReference type="EMBL" id="LRGB01003123">
    <property type="protein sequence ID" value="KZS04472.1"/>
    <property type="molecule type" value="Genomic_DNA"/>
</dbReference>
<dbReference type="OrthoDB" id="6374255at2759"/>